<evidence type="ECO:0000256" key="1">
    <source>
        <dbReference type="ARBA" id="ARBA00022801"/>
    </source>
</evidence>
<protein>
    <recommendedName>
        <fullName evidence="2">PET hydrolase/cutinase-like domain-containing protein</fullName>
    </recommendedName>
</protein>
<evidence type="ECO:0000259" key="2">
    <source>
        <dbReference type="Pfam" id="PF12740"/>
    </source>
</evidence>
<accession>A0A2A5WCH4</accession>
<dbReference type="Proteomes" id="UP000219329">
    <property type="component" value="Unassembled WGS sequence"/>
</dbReference>
<dbReference type="Pfam" id="PF12740">
    <property type="entry name" value="PETase"/>
    <property type="match status" value="1"/>
</dbReference>
<dbReference type="InterPro" id="IPR029058">
    <property type="entry name" value="AB_hydrolase_fold"/>
</dbReference>
<dbReference type="EMBL" id="NTJZ01000005">
    <property type="protein sequence ID" value="PDH34033.1"/>
    <property type="molecule type" value="Genomic_DNA"/>
</dbReference>
<dbReference type="GO" id="GO:0052689">
    <property type="term" value="F:carboxylic ester hydrolase activity"/>
    <property type="evidence" value="ECO:0007669"/>
    <property type="project" value="UniProtKB-ARBA"/>
</dbReference>
<feature type="domain" description="PET hydrolase/cutinase-like" evidence="2">
    <location>
        <begin position="79"/>
        <end position="264"/>
    </location>
</feature>
<dbReference type="SUPFAM" id="SSF53474">
    <property type="entry name" value="alpha/beta-Hydrolases"/>
    <property type="match status" value="1"/>
</dbReference>
<organism evidence="3 4">
    <name type="scientific">OM182 bacterium MED-G28</name>
    <dbReference type="NCBI Taxonomy" id="1986256"/>
    <lineage>
        <taxon>Bacteria</taxon>
        <taxon>Pseudomonadati</taxon>
        <taxon>Pseudomonadota</taxon>
        <taxon>Gammaproteobacteria</taxon>
        <taxon>OMG group</taxon>
        <taxon>OM182 clade</taxon>
    </lineage>
</organism>
<evidence type="ECO:0000313" key="3">
    <source>
        <dbReference type="EMBL" id="PDH34033.1"/>
    </source>
</evidence>
<dbReference type="PANTHER" id="PTHR22946:SF9">
    <property type="entry name" value="POLYKETIDE TRANSFERASE AF380"/>
    <property type="match status" value="1"/>
</dbReference>
<proteinExistence type="predicted"/>
<keyword evidence="1" id="KW-0378">Hydrolase</keyword>
<comment type="caution">
    <text evidence="3">The sequence shown here is derived from an EMBL/GenBank/DDBJ whole genome shotgun (WGS) entry which is preliminary data.</text>
</comment>
<dbReference type="InterPro" id="IPR050261">
    <property type="entry name" value="FrsA_esterase"/>
</dbReference>
<dbReference type="InterPro" id="IPR041127">
    <property type="entry name" value="PET_hydrolase/cutinase-like"/>
</dbReference>
<evidence type="ECO:0000313" key="4">
    <source>
        <dbReference type="Proteomes" id="UP000219329"/>
    </source>
</evidence>
<gene>
    <name evidence="3" type="ORF">CNF02_06665</name>
</gene>
<reference evidence="3 4" key="1">
    <citation type="submission" date="2017-08" db="EMBL/GenBank/DDBJ databases">
        <title>Fine stratification of microbial communities through a metagenomic profile of the photic zone.</title>
        <authorList>
            <person name="Haro-Moreno J.M."/>
            <person name="Lopez-Perez M."/>
            <person name="De La Torre J."/>
            <person name="Picazo A."/>
            <person name="Camacho A."/>
            <person name="Rodriguez-Valera F."/>
        </authorList>
    </citation>
    <scope>NUCLEOTIDE SEQUENCE [LARGE SCALE GENOMIC DNA]</scope>
    <source>
        <strain evidence="3">MED-G28</strain>
    </source>
</reference>
<dbReference type="AlphaFoldDB" id="A0A2A5WCH4"/>
<dbReference type="Gene3D" id="3.40.50.1820">
    <property type="entry name" value="alpha/beta hydrolase"/>
    <property type="match status" value="1"/>
</dbReference>
<name>A0A2A5WCH4_9GAMM</name>
<dbReference type="PANTHER" id="PTHR22946">
    <property type="entry name" value="DIENELACTONE HYDROLASE DOMAIN-CONTAINING PROTEIN-RELATED"/>
    <property type="match status" value="1"/>
</dbReference>
<sequence>MFSKKSKGLSGLLFTLLILAIVVYVATGPQQPAADSSSASWLQRGPYSVGTAEFNFVDDSRSTNENRGFAGSSNRTLKTSIWYPQDLDEALPLIIHSHGIMSRGNELANVAERLASHGYAVAAADYPLTNGQTPGGANASDVTNQPADVSFLIDSVLTLSFDEKPFIGSIDPNRIGLSGYSLGGLTTVLATYHPRWRDPRVKASLSIAGPINVFTSRFYKTSDVPFLGINGTADALIDYDTNGLIIPERITNASLVTIAGGSHLGFLAIADPIFRFMHNPDSIGCQAVLSVLEDGTDDVFVSFGSESDGVLLDPNVPTICATLPPREAAHPGRQTMILEIAVLAFFESVFGETEPIRSAAKEQLEISLAADFEEATFTD</sequence>